<evidence type="ECO:0000313" key="2">
    <source>
        <dbReference type="Proteomes" id="UP000036681"/>
    </source>
</evidence>
<keyword evidence="1" id="KW-0472">Membrane</keyword>
<protein>
    <submittedName>
        <fullName evidence="3">Ovule protein</fullName>
    </submittedName>
</protein>
<feature type="transmembrane region" description="Helical" evidence="1">
    <location>
        <begin position="77"/>
        <end position="101"/>
    </location>
</feature>
<feature type="transmembrane region" description="Helical" evidence="1">
    <location>
        <begin position="113"/>
        <end position="136"/>
    </location>
</feature>
<keyword evidence="2" id="KW-1185">Reference proteome</keyword>
<evidence type="ECO:0000313" key="3">
    <source>
        <dbReference type="WBParaSite" id="ALUE_0002310701-mRNA-1"/>
    </source>
</evidence>
<organism evidence="2 3">
    <name type="scientific">Ascaris lumbricoides</name>
    <name type="common">Giant roundworm</name>
    <dbReference type="NCBI Taxonomy" id="6252"/>
    <lineage>
        <taxon>Eukaryota</taxon>
        <taxon>Metazoa</taxon>
        <taxon>Ecdysozoa</taxon>
        <taxon>Nematoda</taxon>
        <taxon>Chromadorea</taxon>
        <taxon>Rhabditida</taxon>
        <taxon>Spirurina</taxon>
        <taxon>Ascaridomorpha</taxon>
        <taxon>Ascaridoidea</taxon>
        <taxon>Ascarididae</taxon>
        <taxon>Ascaris</taxon>
    </lineage>
</organism>
<accession>A0A0M3IWH9</accession>
<sequence length="138" mass="16217">MLSHMRLVMLWDSGIRIKDPIENDIYRSIGKMYSKKRPHHLCHLEACCKHLEFNRSFLNSHLYNPYSFFFLENHMQIAAAINLTLVCFRSTIVISNLIYFLRFTAILFSITKMLYSGIDSFSLSYSIALHLLFLGYHS</sequence>
<dbReference type="AlphaFoldDB" id="A0A0M3IWH9"/>
<reference evidence="3" key="1">
    <citation type="submission" date="2017-02" db="UniProtKB">
        <authorList>
            <consortium name="WormBaseParasite"/>
        </authorList>
    </citation>
    <scope>IDENTIFICATION</scope>
</reference>
<evidence type="ECO:0000256" key="1">
    <source>
        <dbReference type="SAM" id="Phobius"/>
    </source>
</evidence>
<proteinExistence type="predicted"/>
<dbReference type="Proteomes" id="UP000036681">
    <property type="component" value="Unplaced"/>
</dbReference>
<keyword evidence="1" id="KW-0812">Transmembrane</keyword>
<dbReference type="WBParaSite" id="ALUE_0002310701-mRNA-1">
    <property type="protein sequence ID" value="ALUE_0002310701-mRNA-1"/>
    <property type="gene ID" value="ALUE_0002310701"/>
</dbReference>
<name>A0A0M3IWH9_ASCLU</name>
<keyword evidence="1" id="KW-1133">Transmembrane helix</keyword>